<dbReference type="SUPFAM" id="SSF53756">
    <property type="entry name" value="UDP-Glycosyltransferase/glycogen phosphorylase"/>
    <property type="match status" value="1"/>
</dbReference>
<name>A0ABU7GY11_9SPHI</name>
<evidence type="ECO:0008006" key="3">
    <source>
        <dbReference type="Google" id="ProtNLM"/>
    </source>
</evidence>
<evidence type="ECO:0000313" key="1">
    <source>
        <dbReference type="EMBL" id="MEE1883917.1"/>
    </source>
</evidence>
<dbReference type="EMBL" id="JAZDQU010000001">
    <property type="protein sequence ID" value="MEE1883917.1"/>
    <property type="molecule type" value="Genomic_DNA"/>
</dbReference>
<sequence length="385" mass="44254">MIGIITLNHDTFTNPTIYSIIKELNSNNIEVIIFSGNNTTPIPSELNLTTYSDAPNGLKLPRNPINIFQYFKKFLNVIRVIRKNRIKHIIAVDPLGLVLTGRISKFSSFKTHYFSFEIFFKEEIKDKNLIRLKNEESEYSRNVDSIVIQDKKRQSMLSGENSISNFFKNWFLIPVSPISNKLTIVKKYTKEEFGFKASDTIYIHAGSVDKWSGAESIIKAAKSKLPENTYILVHNRSKFSETNPIHKQLLDLAAQNNQLKLHDKHFNSYEEYCAFLKCFDFGIAIYKPDNEVYTGKNIQEIGLSSGKFSTLMLVGLPTILSNSSIYKELVEKYKIGVIATENEDLEFHIKNKSLLNMNSETCKTCYFEVLDPQKSINDYIDFLKN</sequence>
<gene>
    <name evidence="1" type="ORF">VRU49_00665</name>
</gene>
<comment type="caution">
    <text evidence="1">The sequence shown here is derived from an EMBL/GenBank/DDBJ whole genome shotgun (WGS) entry which is preliminary data.</text>
</comment>
<reference evidence="1 2" key="1">
    <citation type="submission" date="2024-01" db="EMBL/GenBank/DDBJ databases">
        <title>Pedobacter sp. nov., isolated from oil-contaminated soil.</title>
        <authorList>
            <person name="Le N.T.T."/>
        </authorList>
    </citation>
    <scope>NUCLEOTIDE SEQUENCE [LARGE SCALE GENOMIC DNA]</scope>
    <source>
        <strain evidence="1 2">VNH31</strain>
    </source>
</reference>
<accession>A0ABU7GY11</accession>
<keyword evidence="2" id="KW-1185">Reference proteome</keyword>
<organism evidence="1 2">
    <name type="scientific">Pedobacter flavus</name>
    <dbReference type="NCBI Taxonomy" id="3113906"/>
    <lineage>
        <taxon>Bacteria</taxon>
        <taxon>Pseudomonadati</taxon>
        <taxon>Bacteroidota</taxon>
        <taxon>Sphingobacteriia</taxon>
        <taxon>Sphingobacteriales</taxon>
        <taxon>Sphingobacteriaceae</taxon>
        <taxon>Pedobacter</taxon>
    </lineage>
</organism>
<dbReference type="Gene3D" id="3.40.50.2000">
    <property type="entry name" value="Glycogen Phosphorylase B"/>
    <property type="match status" value="1"/>
</dbReference>
<proteinExistence type="predicted"/>
<protein>
    <recommendedName>
        <fullName evidence="3">Glycosyltransferase</fullName>
    </recommendedName>
</protein>
<dbReference type="RefSeq" id="WP_330144842.1">
    <property type="nucleotide sequence ID" value="NZ_JAZDQU010000001.1"/>
</dbReference>
<evidence type="ECO:0000313" key="2">
    <source>
        <dbReference type="Proteomes" id="UP001337681"/>
    </source>
</evidence>
<dbReference type="Proteomes" id="UP001337681">
    <property type="component" value="Unassembled WGS sequence"/>
</dbReference>